<evidence type="ECO:0000256" key="1">
    <source>
        <dbReference type="SAM" id="Phobius"/>
    </source>
</evidence>
<evidence type="ECO:0000313" key="3">
    <source>
        <dbReference type="Proteomes" id="UP000776276"/>
    </source>
</evidence>
<reference evidence="2 3" key="1">
    <citation type="submission" date="2021-06" db="EMBL/GenBank/DDBJ databases">
        <title>Sphingomonas sp. XMGL2, whole genome shotgun sequencing project.</title>
        <authorList>
            <person name="Zhao G."/>
            <person name="Shen L."/>
        </authorList>
    </citation>
    <scope>NUCLEOTIDE SEQUENCE [LARGE SCALE GENOMIC DNA]</scope>
    <source>
        <strain evidence="2 3">XMGL2</strain>
    </source>
</reference>
<comment type="caution">
    <text evidence="2">The sequence shown here is derived from an EMBL/GenBank/DDBJ whole genome shotgun (WGS) entry which is preliminary data.</text>
</comment>
<dbReference type="Pfam" id="PF05656">
    <property type="entry name" value="DUF805"/>
    <property type="match status" value="1"/>
</dbReference>
<keyword evidence="1" id="KW-0472">Membrane</keyword>
<dbReference type="Proteomes" id="UP000776276">
    <property type="component" value="Unassembled WGS sequence"/>
</dbReference>
<gene>
    <name evidence="2" type="ORF">KOF26_14725</name>
</gene>
<sequence length="149" mass="16137">MIPPRLARIVVQTRLEVRIMTHPLLPLVRLFDFEGRSRRREMWSLAWIAAAAVSVSVAWDAHLGRGHAIAGLAGPLTVIVALSLSLPLAAVTVRRLHDVGRPAVALTVALVPVIGWLWLLGWLTARGDRGANRFGADPKGAQRGPAFGH</sequence>
<proteinExistence type="predicted"/>
<organism evidence="2 3">
    <name type="scientific">Sphingomonas quercus</name>
    <dbReference type="NCBI Taxonomy" id="2842451"/>
    <lineage>
        <taxon>Bacteria</taxon>
        <taxon>Pseudomonadati</taxon>
        <taxon>Pseudomonadota</taxon>
        <taxon>Alphaproteobacteria</taxon>
        <taxon>Sphingomonadales</taxon>
        <taxon>Sphingomonadaceae</taxon>
        <taxon>Sphingomonas</taxon>
    </lineage>
</organism>
<feature type="transmembrane region" description="Helical" evidence="1">
    <location>
        <begin position="103"/>
        <end position="125"/>
    </location>
</feature>
<dbReference type="InterPro" id="IPR008523">
    <property type="entry name" value="DUF805"/>
</dbReference>
<feature type="transmembrane region" description="Helical" evidence="1">
    <location>
        <begin position="42"/>
        <end position="62"/>
    </location>
</feature>
<keyword evidence="1" id="KW-1133">Transmembrane helix</keyword>
<dbReference type="EMBL" id="JAHKRT010000008">
    <property type="protein sequence ID" value="MBU3079113.1"/>
    <property type="molecule type" value="Genomic_DNA"/>
</dbReference>
<protein>
    <submittedName>
        <fullName evidence="2">DUF805 domain-containing protein</fullName>
    </submittedName>
</protein>
<keyword evidence="1" id="KW-0812">Transmembrane</keyword>
<evidence type="ECO:0000313" key="2">
    <source>
        <dbReference type="EMBL" id="MBU3079113.1"/>
    </source>
</evidence>
<accession>A0ABS6BLE2</accession>
<dbReference type="PANTHER" id="PTHR34980">
    <property type="entry name" value="INNER MEMBRANE PROTEIN-RELATED-RELATED"/>
    <property type="match status" value="1"/>
</dbReference>
<name>A0ABS6BLE2_9SPHN</name>
<feature type="transmembrane region" description="Helical" evidence="1">
    <location>
        <begin position="68"/>
        <end position="91"/>
    </location>
</feature>
<dbReference type="RefSeq" id="WP_216326610.1">
    <property type="nucleotide sequence ID" value="NZ_JAHKRT010000008.1"/>
</dbReference>
<dbReference type="PANTHER" id="PTHR34980:SF2">
    <property type="entry name" value="INNER MEMBRANE PROTEIN YHAH-RELATED"/>
    <property type="match status" value="1"/>
</dbReference>
<keyword evidence="3" id="KW-1185">Reference proteome</keyword>